<organism evidence="4 5">
    <name type="scientific">Smittium mucronatum</name>
    <dbReference type="NCBI Taxonomy" id="133383"/>
    <lineage>
        <taxon>Eukaryota</taxon>
        <taxon>Fungi</taxon>
        <taxon>Fungi incertae sedis</taxon>
        <taxon>Zoopagomycota</taxon>
        <taxon>Kickxellomycotina</taxon>
        <taxon>Harpellomycetes</taxon>
        <taxon>Harpellales</taxon>
        <taxon>Legeriomycetaceae</taxon>
        <taxon>Smittium</taxon>
    </lineage>
</organism>
<reference evidence="4 5" key="1">
    <citation type="journal article" date="2016" name="Mol. Biol. Evol.">
        <title>Genome-Wide Survey of Gut Fungi (Harpellales) Reveals the First Horizontally Transferred Ubiquitin Gene from a Mosquito Host.</title>
        <authorList>
            <person name="Wang Y."/>
            <person name="White M.M."/>
            <person name="Kvist S."/>
            <person name="Moncalvo J.M."/>
        </authorList>
    </citation>
    <scope>NUCLEOTIDE SEQUENCE [LARGE SCALE GENOMIC DNA]</scope>
    <source>
        <strain evidence="4 5">ALG-7-W6</strain>
    </source>
</reference>
<dbReference type="OrthoDB" id="5321006at2759"/>
<feature type="region of interest" description="Disordered" evidence="2">
    <location>
        <begin position="1"/>
        <end position="48"/>
    </location>
</feature>
<sequence length="364" mass="42330">MVPENKQGNNFPNYGNSQPQNHVIPQSADKSQNIQNSQQAREYAPDKQFSNQAQIYYNNGTPLRNLQPFEPSVTPIAQNMHPQHQIPQMTPYHHLQNVPHGLHNQMYINSPMYPQNYNPNLQQQFRMPPQMNPRVINPNMLSYNQNQFHQAQMMNSNQQMLQTPLPEKLNKPKNTTTTTNTTTNTNKTPAFPQNQRNSSTPFTSNNSDSVTQYKAKRRKKQNTTKAEILDLEDSLPMGDEFDKYNLRDIAIARYQRYHDYIASIFSPLTIDSKHQPDFYSSLDKDKMMASLKKLETEIENLKSKHSESKESNQKISLLYSELIESLKSADSEKVTFQYYIALHLYSYYPFFPLSEIISFIISVY</sequence>
<evidence type="ECO:0000313" key="3">
    <source>
        <dbReference type="EMBL" id="OLY80500.1"/>
    </source>
</evidence>
<comment type="caution">
    <text evidence="4">The sequence shown here is derived from an EMBL/GenBank/DDBJ whole genome shotgun (WGS) entry which is preliminary data.</text>
</comment>
<accession>A0A1R0H687</accession>
<evidence type="ECO:0000313" key="5">
    <source>
        <dbReference type="Proteomes" id="UP000187455"/>
    </source>
</evidence>
<protein>
    <submittedName>
        <fullName evidence="4">Uncharacterized protein</fullName>
    </submittedName>
</protein>
<dbReference type="EMBL" id="LSSL01000428">
    <property type="protein sequence ID" value="OLY84633.1"/>
    <property type="molecule type" value="Genomic_DNA"/>
</dbReference>
<evidence type="ECO:0000256" key="2">
    <source>
        <dbReference type="SAM" id="MobiDB-lite"/>
    </source>
</evidence>
<feature type="coiled-coil region" evidence="1">
    <location>
        <begin position="284"/>
        <end position="311"/>
    </location>
</feature>
<keyword evidence="1" id="KW-0175">Coiled coil</keyword>
<name>A0A1R0H687_9FUNG</name>
<feature type="compositionally biased region" description="Polar residues" evidence="2">
    <location>
        <begin position="1"/>
        <end position="40"/>
    </location>
</feature>
<reference evidence="4" key="2">
    <citation type="submission" date="2017-01" db="EMBL/GenBank/DDBJ databases">
        <authorList>
            <person name="Mah S.A."/>
            <person name="Swanson W.J."/>
            <person name="Moy G.W."/>
            <person name="Vacquier V.D."/>
        </authorList>
    </citation>
    <scope>NUCLEOTIDE SEQUENCE</scope>
    <source>
        <strain evidence="4">ALG-7-W6</strain>
    </source>
</reference>
<feature type="compositionally biased region" description="Polar residues" evidence="2">
    <location>
        <begin position="191"/>
        <end position="212"/>
    </location>
</feature>
<evidence type="ECO:0000313" key="4">
    <source>
        <dbReference type="EMBL" id="OLY84633.1"/>
    </source>
</evidence>
<keyword evidence="5" id="KW-1185">Reference proteome</keyword>
<dbReference type="EMBL" id="LSSL01003426">
    <property type="protein sequence ID" value="OLY80500.1"/>
    <property type="molecule type" value="Genomic_DNA"/>
</dbReference>
<feature type="compositionally biased region" description="Low complexity" evidence="2">
    <location>
        <begin position="172"/>
        <end position="189"/>
    </location>
</feature>
<feature type="region of interest" description="Disordered" evidence="2">
    <location>
        <begin position="166"/>
        <end position="223"/>
    </location>
</feature>
<dbReference type="AlphaFoldDB" id="A0A1R0H687"/>
<gene>
    <name evidence="4" type="ORF">AYI68_g1197</name>
    <name evidence="3" type="ORF">AYI68_g5404</name>
</gene>
<proteinExistence type="predicted"/>
<dbReference type="Proteomes" id="UP000187455">
    <property type="component" value="Unassembled WGS sequence"/>
</dbReference>
<evidence type="ECO:0000256" key="1">
    <source>
        <dbReference type="SAM" id="Coils"/>
    </source>
</evidence>